<gene>
    <name evidence="1" type="ORF">WKV53_27605</name>
</gene>
<sequence length="219" mass="24302">MIEEARKALDQKGWEEAVNVFQFLSIWIHHFQSKLGQLNGVSHLSNPDDPPDAIGHFSNHDIPIEVCSITPAHVKQSDDLHRKVGGNQGRYDVPISQKPRSAAEARDWMYGPGGVDIWESFTDAMETVHHSIVDAAKKKFGKPSIAKLEPGVLLLPGDRLFGYFGEEEAVRAAFNAVRKEVPAANAWILAVHHQWNGRECFSAIDDPSSGFALKREAKS</sequence>
<proteinExistence type="predicted"/>
<evidence type="ECO:0000313" key="2">
    <source>
        <dbReference type="Proteomes" id="UP001371305"/>
    </source>
</evidence>
<name>A0ABU9B2Q9_9BACT</name>
<dbReference type="Proteomes" id="UP001371305">
    <property type="component" value="Unassembled WGS sequence"/>
</dbReference>
<organism evidence="1 2">
    <name type="scientific">Luteolibacter soli</name>
    <dbReference type="NCBI Taxonomy" id="3135280"/>
    <lineage>
        <taxon>Bacteria</taxon>
        <taxon>Pseudomonadati</taxon>
        <taxon>Verrucomicrobiota</taxon>
        <taxon>Verrucomicrobiia</taxon>
        <taxon>Verrucomicrobiales</taxon>
        <taxon>Verrucomicrobiaceae</taxon>
        <taxon>Luteolibacter</taxon>
    </lineage>
</organism>
<dbReference type="EMBL" id="JBBUKT010000018">
    <property type="protein sequence ID" value="MEK7954314.1"/>
    <property type="molecule type" value="Genomic_DNA"/>
</dbReference>
<reference evidence="1 2" key="1">
    <citation type="submission" date="2024-04" db="EMBL/GenBank/DDBJ databases">
        <title>Luteolibacter sp. isolated from soil.</title>
        <authorList>
            <person name="An J."/>
        </authorList>
    </citation>
    <scope>NUCLEOTIDE SEQUENCE [LARGE SCALE GENOMIC DNA]</scope>
    <source>
        <strain evidence="1 2">Y139</strain>
    </source>
</reference>
<accession>A0ABU9B2Q9</accession>
<keyword evidence="2" id="KW-1185">Reference proteome</keyword>
<comment type="caution">
    <text evidence="1">The sequence shown here is derived from an EMBL/GenBank/DDBJ whole genome shotgun (WGS) entry which is preliminary data.</text>
</comment>
<protein>
    <submittedName>
        <fullName evidence="1">Uncharacterized protein</fullName>
    </submittedName>
</protein>
<evidence type="ECO:0000313" key="1">
    <source>
        <dbReference type="EMBL" id="MEK7954314.1"/>
    </source>
</evidence>